<feature type="region of interest" description="Disordered" evidence="1">
    <location>
        <begin position="1"/>
        <end position="32"/>
    </location>
</feature>
<dbReference type="AlphaFoldDB" id="A0A7Z0QHC0"/>
<reference evidence="3 4" key="1">
    <citation type="journal article" date="2017" name="Syst. Appl. Microbiol.">
        <title>Soybeans inoculated with root zone soils of Canadian native legumes harbour diverse and novel Bradyrhizobium spp. that possess agricultural potential.</title>
        <authorList>
            <person name="Bromfield E.S.P."/>
            <person name="Cloutier S."/>
            <person name="Tambong J.T."/>
            <person name="Tran Thi T.V."/>
        </authorList>
    </citation>
    <scope>NUCLEOTIDE SEQUENCE [LARGE SCALE GENOMIC DNA]</scope>
    <source>
        <strain evidence="3 4">323S2</strain>
    </source>
</reference>
<evidence type="ECO:0000313" key="2">
    <source>
        <dbReference type="EMBL" id="NYY93778.1"/>
    </source>
</evidence>
<dbReference type="EMBL" id="JACBFH010000001">
    <property type="protein sequence ID" value="NYY93778.1"/>
    <property type="molecule type" value="Genomic_DNA"/>
</dbReference>
<name>A0A7Z0QHC0_9BRAD</name>
<proteinExistence type="predicted"/>
<reference evidence="2" key="2">
    <citation type="submission" date="2020-06" db="EMBL/GenBank/DDBJ databases">
        <title>Whole Genome Sequence of Bradyrhizobium sp. Strain 323S2.</title>
        <authorList>
            <person name="Bromfield E.S.P."/>
        </authorList>
    </citation>
    <scope>NUCLEOTIDE SEQUENCE [LARGE SCALE GENOMIC DNA]</scope>
    <source>
        <strain evidence="2">323S2</strain>
    </source>
</reference>
<sequence length="449" mass="46628">MKYHQPYGITDPNGSYVNGDPSVGRAGSIPPAESIEYPQREIVYLISDAGLAEPDDGDLHQLAKAVQSQLLISDDDAGTSNAYQVTMTPAPTAYFKYMTVVCKIGNTNTGASVLNVNAMGPKPIRHPADNSELSAGELKQGAIACFIFDGIYFHLVWTSGGAASVSGGTIYLTKPVDFYVNANTGSDAYDGLTDTFTTGIHGPFKTLQKASNVISPYNLNGFNVNVHVANGNYGAFQLPSPSGSGVVTWTGNVSSPASCLVYTDNFTAISGSQAGQQNIEGFKLKSSGNWTVNHDPLCCIYISGNQSTIALGNMEFGGSPGAMISVGRSAAVYLALRGAGTVYTVSGGSPGNPGWIGAFCYAFSSGMIGNNTLYPPNININAPISIQQGWMVASISAMAQQYATFGSPANVTGPKYLASLNGVIDSSGSGVNYYPGSVAGTLTSGGQYA</sequence>
<reference evidence="3 4" key="3">
    <citation type="journal article" date="2022" name="Int. J. Syst. Evol. Microbiol.">
        <title>Strains of Bradyrhizobium barranii sp. nov. associated with legumes native to Canada are symbionts of soybeans and belong to different subspecies (subsp. barranii subsp. nov. and subsp. apii subsp. nov.) and symbiovars (sv. glycinearum and sv. septentrionale).</title>
        <authorList>
            <person name="Bromfield E.S.P."/>
            <person name="Cloutier S."/>
            <person name="Wasai-Hara S."/>
            <person name="Minamisawa K."/>
        </authorList>
    </citation>
    <scope>NUCLEOTIDE SEQUENCE [LARGE SCALE GENOMIC DNA]</scope>
    <source>
        <strain evidence="3 4">323S2</strain>
    </source>
</reference>
<dbReference type="EMBL" id="CP088280">
    <property type="protein sequence ID" value="UGX90322.1"/>
    <property type="molecule type" value="Genomic_DNA"/>
</dbReference>
<accession>A0A7Z0QHC0</accession>
<protein>
    <submittedName>
        <fullName evidence="2">Uncharacterized protein</fullName>
    </submittedName>
</protein>
<dbReference type="Proteomes" id="UP000564836">
    <property type="component" value="Chromosome"/>
</dbReference>
<gene>
    <name evidence="3" type="ORF">G6321_00031295</name>
    <name evidence="2" type="ORF">G6321_36975</name>
</gene>
<evidence type="ECO:0000256" key="1">
    <source>
        <dbReference type="SAM" id="MobiDB-lite"/>
    </source>
</evidence>
<evidence type="ECO:0000313" key="3">
    <source>
        <dbReference type="EMBL" id="UGX90322.1"/>
    </source>
</evidence>
<evidence type="ECO:0000313" key="4">
    <source>
        <dbReference type="Proteomes" id="UP000564836"/>
    </source>
</evidence>
<dbReference type="RefSeq" id="WP_166352161.1">
    <property type="nucleotide sequence ID" value="NZ_CP088280.1"/>
</dbReference>
<organism evidence="2">
    <name type="scientific">Bradyrhizobium barranii subsp. barranii</name>
    <dbReference type="NCBI Taxonomy" id="2823807"/>
    <lineage>
        <taxon>Bacteria</taxon>
        <taxon>Pseudomonadati</taxon>
        <taxon>Pseudomonadota</taxon>
        <taxon>Alphaproteobacteria</taxon>
        <taxon>Hyphomicrobiales</taxon>
        <taxon>Nitrobacteraceae</taxon>
        <taxon>Bradyrhizobium</taxon>
        <taxon>Bradyrhizobium barranii</taxon>
    </lineage>
</organism>